<evidence type="ECO:0000256" key="3">
    <source>
        <dbReference type="SAM" id="SignalP"/>
    </source>
</evidence>
<dbReference type="EMBL" id="JAQQBS010000004">
    <property type="protein sequence ID" value="KAK0170187.1"/>
    <property type="molecule type" value="Genomic_DNA"/>
</dbReference>
<reference evidence="4" key="2">
    <citation type="submission" date="2023-03" db="EMBL/GenBank/DDBJ databases">
        <authorList>
            <person name="Inwood S.N."/>
            <person name="Skelly J.G."/>
            <person name="Guhlin J."/>
            <person name="Harrop T.W.R."/>
            <person name="Goldson S.G."/>
            <person name="Dearden P.K."/>
        </authorList>
    </citation>
    <scope>NUCLEOTIDE SEQUENCE</scope>
    <source>
        <strain evidence="4">Irish</strain>
        <tissue evidence="4">Whole body</tissue>
    </source>
</reference>
<comment type="caution">
    <text evidence="4">The sequence shown here is derived from an EMBL/GenBank/DDBJ whole genome shotgun (WGS) entry which is preliminary data.</text>
</comment>
<evidence type="ECO:0000256" key="2">
    <source>
        <dbReference type="SAM" id="Phobius"/>
    </source>
</evidence>
<dbReference type="AlphaFoldDB" id="A0AA39KQN8"/>
<keyword evidence="2" id="KW-0472">Membrane</keyword>
<reference evidence="4" key="1">
    <citation type="journal article" date="2023" name="bioRxiv">
        <title>Scaffold-level genome assemblies of two parasitoid biocontrol wasps reveal the parthenogenesis mechanism and an associated novel virus.</title>
        <authorList>
            <person name="Inwood S."/>
            <person name="Skelly J."/>
            <person name="Guhlin J."/>
            <person name="Harrop T."/>
            <person name="Goldson S."/>
            <person name="Dearden P."/>
        </authorList>
    </citation>
    <scope>NUCLEOTIDE SEQUENCE</scope>
    <source>
        <strain evidence="4">Irish</strain>
        <tissue evidence="4">Whole body</tissue>
    </source>
</reference>
<keyword evidence="2" id="KW-1133">Transmembrane helix</keyword>
<organism evidence="4 5">
    <name type="scientific">Microctonus aethiopoides</name>
    <dbReference type="NCBI Taxonomy" id="144406"/>
    <lineage>
        <taxon>Eukaryota</taxon>
        <taxon>Metazoa</taxon>
        <taxon>Ecdysozoa</taxon>
        <taxon>Arthropoda</taxon>
        <taxon>Hexapoda</taxon>
        <taxon>Insecta</taxon>
        <taxon>Pterygota</taxon>
        <taxon>Neoptera</taxon>
        <taxon>Endopterygota</taxon>
        <taxon>Hymenoptera</taxon>
        <taxon>Apocrita</taxon>
        <taxon>Ichneumonoidea</taxon>
        <taxon>Braconidae</taxon>
        <taxon>Euphorinae</taxon>
        <taxon>Microctonus</taxon>
    </lineage>
</organism>
<dbReference type="PANTHER" id="PTHR11861:SF8">
    <property type="entry name" value="PKD DOMAIN-CONTAINING PROTEIN"/>
    <property type="match status" value="1"/>
</dbReference>
<accession>A0AA39KQN8</accession>
<feature type="signal peptide" evidence="3">
    <location>
        <begin position="1"/>
        <end position="26"/>
    </location>
</feature>
<sequence length="511" mass="57399">MNMWLVNRLCIYTVTICCFTFAGTNAFDGGVILTHDGPTVQGGIITFRADLYYKDGTRPSGQYNYKWRDNAIPIHTFETMSNATSIWSVRYPASEYPAGDYNVEVNVIIPIFWPITDNISQHRRFRITSLLNGNMVMIQPNISVNSEYVSSASEAEVKINLREGDENYIKNNATEISTYWFVDCKYYGQTSDYIFHYNFTKPNVTASVEALIVASYEPPTTTPAPTTTTTSTTTTTTTISPTPPSNGTTTLNVTTAKPIVMSTTPIKVKTVSTTLRPHAQANNSTTYPIDTKNASLPHVCINSTFIPSDPNKTYGYFHREVKVRDPIRNITVEGTNWIKPWDMLSLNVTCHGTGPFHKCLEYHRGTYNITGNETCENGDIIQSCNFTITHYFLDSNVYTILMILKNDIGTQIYPLTINIYEVTAKPQLSVIVVPVSCSLAAVVLIVFGIAYYIQSRAKFTVEVADFDFGQNNPEMEYKTFSERLRDSFNSTVSLGYNRIDAKSPYYGSMNR</sequence>
<keyword evidence="3" id="KW-0732">Signal</keyword>
<dbReference type="PANTHER" id="PTHR11861">
    <property type="entry name" value="MELANOCYTE PROTEIN PMEL 17-RELATED"/>
    <property type="match status" value="1"/>
</dbReference>
<evidence type="ECO:0000256" key="1">
    <source>
        <dbReference type="SAM" id="MobiDB-lite"/>
    </source>
</evidence>
<keyword evidence="5" id="KW-1185">Reference proteome</keyword>
<keyword evidence="2" id="KW-0812">Transmembrane</keyword>
<protein>
    <submittedName>
        <fullName evidence="4">Uncharacterized protein</fullName>
    </submittedName>
</protein>
<dbReference type="Proteomes" id="UP001168990">
    <property type="component" value="Unassembled WGS sequence"/>
</dbReference>
<feature type="region of interest" description="Disordered" evidence="1">
    <location>
        <begin position="219"/>
        <end position="251"/>
    </location>
</feature>
<proteinExistence type="predicted"/>
<evidence type="ECO:0000313" key="4">
    <source>
        <dbReference type="EMBL" id="KAK0170187.1"/>
    </source>
</evidence>
<feature type="compositionally biased region" description="Low complexity" evidence="1">
    <location>
        <begin position="223"/>
        <end position="250"/>
    </location>
</feature>
<evidence type="ECO:0000313" key="5">
    <source>
        <dbReference type="Proteomes" id="UP001168990"/>
    </source>
</evidence>
<feature type="chain" id="PRO_5041264162" evidence="3">
    <location>
        <begin position="27"/>
        <end position="511"/>
    </location>
</feature>
<feature type="transmembrane region" description="Helical" evidence="2">
    <location>
        <begin position="428"/>
        <end position="453"/>
    </location>
</feature>
<name>A0AA39KQN8_9HYME</name>
<dbReference type="InterPro" id="IPR045219">
    <property type="entry name" value="PKAT"/>
</dbReference>
<gene>
    <name evidence="4" type="ORF">PV328_010779</name>
</gene>
<dbReference type="GO" id="GO:0005886">
    <property type="term" value="C:plasma membrane"/>
    <property type="evidence" value="ECO:0007669"/>
    <property type="project" value="TreeGrafter"/>
</dbReference>